<dbReference type="GO" id="GO:0005886">
    <property type="term" value="C:plasma membrane"/>
    <property type="evidence" value="ECO:0007669"/>
    <property type="project" value="UniProtKB-SubCell"/>
</dbReference>
<dbReference type="PROSITE" id="PS50111">
    <property type="entry name" value="CHEMOTAXIS_TRANSDUC_2"/>
    <property type="match status" value="1"/>
</dbReference>
<dbReference type="Pfam" id="PF00015">
    <property type="entry name" value="MCPsignal"/>
    <property type="match status" value="1"/>
</dbReference>
<dbReference type="Gene3D" id="3.30.450.20">
    <property type="entry name" value="PAS domain"/>
    <property type="match status" value="3"/>
</dbReference>
<keyword evidence="5 11" id="KW-1133">Transmembrane helix</keyword>
<evidence type="ECO:0000256" key="7">
    <source>
        <dbReference type="ARBA" id="ARBA00023224"/>
    </source>
</evidence>
<evidence type="ECO:0000259" key="12">
    <source>
        <dbReference type="PROSITE" id="PS50111"/>
    </source>
</evidence>
<evidence type="ECO:0000256" key="5">
    <source>
        <dbReference type="ARBA" id="ARBA00022989"/>
    </source>
</evidence>
<dbReference type="CDD" id="cd11386">
    <property type="entry name" value="MCP_signal"/>
    <property type="match status" value="1"/>
</dbReference>
<evidence type="ECO:0000256" key="8">
    <source>
        <dbReference type="ARBA" id="ARBA00029447"/>
    </source>
</evidence>
<dbReference type="InterPro" id="IPR003660">
    <property type="entry name" value="HAMP_dom"/>
</dbReference>
<feature type="coiled-coil region" evidence="10">
    <location>
        <begin position="485"/>
        <end position="512"/>
    </location>
</feature>
<dbReference type="SUPFAM" id="SSF55785">
    <property type="entry name" value="PYP-like sensor domain (PAS domain)"/>
    <property type="match status" value="1"/>
</dbReference>
<keyword evidence="16" id="KW-1185">Reference proteome</keyword>
<comment type="subcellular location">
    <subcellularLocation>
        <location evidence="1">Cell membrane</location>
        <topology evidence="1">Multi-pass membrane protein</topology>
    </subcellularLocation>
</comment>
<dbReference type="InterPro" id="IPR000700">
    <property type="entry name" value="PAS-assoc_C"/>
</dbReference>
<dbReference type="OrthoDB" id="9816383at2"/>
<feature type="domain" description="HAMP" evidence="14">
    <location>
        <begin position="311"/>
        <end position="363"/>
    </location>
</feature>
<feature type="transmembrane region" description="Helical" evidence="11">
    <location>
        <begin position="289"/>
        <end position="309"/>
    </location>
</feature>
<dbReference type="KEGG" id="dfl:DFE_1893"/>
<dbReference type="PROSITE" id="PS50885">
    <property type="entry name" value="HAMP"/>
    <property type="match status" value="1"/>
</dbReference>
<keyword evidence="6 11" id="KW-0472">Membrane</keyword>
<evidence type="ECO:0000256" key="11">
    <source>
        <dbReference type="SAM" id="Phobius"/>
    </source>
</evidence>
<proteinExistence type="inferred from homology"/>
<dbReference type="PANTHER" id="PTHR32089:SF112">
    <property type="entry name" value="LYSOZYME-LIKE PROTEIN-RELATED"/>
    <property type="match status" value="1"/>
</dbReference>
<evidence type="ECO:0000256" key="9">
    <source>
        <dbReference type="PROSITE-ProRule" id="PRU00284"/>
    </source>
</evidence>
<sequence>MGKLKSINVQLSLFVTVVIIAAITGLVLYVNSSTFSVATDLGYQSANQSTDLTAKSLASYLDNAVALTEGLAGQKAISDTLMPGYPAERTQRLFEELMTSYKDYWAMFVFDREGKIVAGSNAKGADMRGMDRASRGYVKAVLGGQDLYITPDILKSKSGGGIYIFGVAKAIKGPDGFVTGGLAVFPRWEVFTEQFIDPIRIGKDGYGFIFDTSGRIIAHAVNKDLMLKDLSEHAFVQQAMKEKNGFFEYDWKGRKKVMAVRENKRTGWLVCMSVYESDLAAGALAQRNVMIGAGLGMVLVVAGIILAALKFQVFKPLSNIEAFAGEISRGNMSAELSGKFRYELENLAGHISHMVSELKQKLGFAESVLVGLTQPCMVVDNDERITFVNDPYLKLFERDETPEQAMGLTLSKFYYGEEGRETMAGKCLRDGCVVLDHEMQTQSSKGSELHIRYDVAPLTDIDGNVIGVFLLFFDLTEIKKSQALIQEKNIKIEHAAAQANEVAEQVVAASEELSAQIEQSSSGAEVQRERSAEAATAMEEMNATVLEVAQNASEASSLADQSKGKAQEGSDVVRKMVGTIQEIHTHASQLRNDMAELGTQAEGIGQIMTVITDIADQTNLLALNAAIEAARAGDAGRGFAVVADEVRKLAEKTMSATNEVGSFIANIQQSAQKNIANTESATKAIDLSTEMADQSGRALVEIVDLVERTADQVRGIATASEQQSATSEEISRATGEINQIAMETAQAMNESQQAISDLARIAGDLKVAIDEMQD</sequence>
<dbReference type="Proteomes" id="UP000269883">
    <property type="component" value="Chromosome"/>
</dbReference>
<dbReference type="CDD" id="cd12914">
    <property type="entry name" value="PDC1_DGC_like"/>
    <property type="match status" value="1"/>
</dbReference>
<dbReference type="SUPFAM" id="SSF58104">
    <property type="entry name" value="Methyl-accepting chemotaxis protein (MCP) signaling domain"/>
    <property type="match status" value="1"/>
</dbReference>
<dbReference type="InterPro" id="IPR035965">
    <property type="entry name" value="PAS-like_dom_sf"/>
</dbReference>
<dbReference type="Gene3D" id="6.10.340.10">
    <property type="match status" value="1"/>
</dbReference>
<evidence type="ECO:0000256" key="1">
    <source>
        <dbReference type="ARBA" id="ARBA00004651"/>
    </source>
</evidence>
<gene>
    <name evidence="15" type="ORF">DFE_1893</name>
</gene>
<dbReference type="AlphaFoldDB" id="A0A2Z6AZE4"/>
<evidence type="ECO:0000259" key="13">
    <source>
        <dbReference type="PROSITE" id="PS50113"/>
    </source>
</evidence>
<dbReference type="SMART" id="SM00283">
    <property type="entry name" value="MA"/>
    <property type="match status" value="1"/>
</dbReference>
<keyword evidence="4 11" id="KW-0812">Transmembrane</keyword>
<evidence type="ECO:0000256" key="6">
    <source>
        <dbReference type="ARBA" id="ARBA00023136"/>
    </source>
</evidence>
<dbReference type="PRINTS" id="PR00260">
    <property type="entry name" value="CHEMTRNSDUCR"/>
</dbReference>
<feature type="domain" description="Methyl-accepting transducer" evidence="12">
    <location>
        <begin position="502"/>
        <end position="738"/>
    </location>
</feature>
<evidence type="ECO:0000256" key="10">
    <source>
        <dbReference type="SAM" id="Coils"/>
    </source>
</evidence>
<keyword evidence="10" id="KW-0175">Coiled coil</keyword>
<dbReference type="FunFam" id="1.10.287.950:FF:000001">
    <property type="entry name" value="Methyl-accepting chemotaxis sensory transducer"/>
    <property type="match status" value="1"/>
</dbReference>
<comment type="similarity">
    <text evidence="8">Belongs to the methyl-accepting chemotaxis (MCP) protein family.</text>
</comment>
<evidence type="ECO:0000256" key="4">
    <source>
        <dbReference type="ARBA" id="ARBA00022692"/>
    </source>
</evidence>
<keyword evidence="7 9" id="KW-0807">Transducer</keyword>
<dbReference type="InterPro" id="IPR004089">
    <property type="entry name" value="MCPsignal_dom"/>
</dbReference>
<dbReference type="CDD" id="cd00130">
    <property type="entry name" value="PAS"/>
    <property type="match status" value="1"/>
</dbReference>
<dbReference type="GO" id="GO:0004888">
    <property type="term" value="F:transmembrane signaling receptor activity"/>
    <property type="evidence" value="ECO:0007669"/>
    <property type="project" value="InterPro"/>
</dbReference>
<organism evidence="15 16">
    <name type="scientific">Desulfovibrio ferrophilus</name>
    <dbReference type="NCBI Taxonomy" id="241368"/>
    <lineage>
        <taxon>Bacteria</taxon>
        <taxon>Pseudomonadati</taxon>
        <taxon>Thermodesulfobacteriota</taxon>
        <taxon>Desulfovibrionia</taxon>
        <taxon>Desulfovibrionales</taxon>
        <taxon>Desulfovibrionaceae</taxon>
        <taxon>Desulfovibrio</taxon>
    </lineage>
</organism>
<keyword evidence="2" id="KW-1003">Cell membrane</keyword>
<name>A0A2Z6AZE4_9BACT</name>
<dbReference type="Pfam" id="PF13426">
    <property type="entry name" value="PAS_9"/>
    <property type="match status" value="1"/>
</dbReference>
<evidence type="ECO:0000313" key="15">
    <source>
        <dbReference type="EMBL" id="BBD08619.1"/>
    </source>
</evidence>
<keyword evidence="3" id="KW-0145">Chemotaxis</keyword>
<reference evidence="15 16" key="1">
    <citation type="journal article" date="2018" name="Sci. Adv.">
        <title>Multi-heme cytochromes provide a pathway for survival in energy-limited environments.</title>
        <authorList>
            <person name="Deng X."/>
            <person name="Dohmae N."/>
            <person name="Nealson K.H."/>
            <person name="Hashimoto K."/>
            <person name="Okamoto A."/>
        </authorList>
    </citation>
    <scope>NUCLEOTIDE SEQUENCE [LARGE SCALE GENOMIC DNA]</scope>
    <source>
        <strain evidence="15 16">IS5</strain>
    </source>
</reference>
<dbReference type="RefSeq" id="WP_126378859.1">
    <property type="nucleotide sequence ID" value="NZ_AP017378.1"/>
</dbReference>
<dbReference type="InterPro" id="IPR004090">
    <property type="entry name" value="Chemotax_Me-accpt_rcpt"/>
</dbReference>
<dbReference type="PROSITE" id="PS50113">
    <property type="entry name" value="PAC"/>
    <property type="match status" value="1"/>
</dbReference>
<dbReference type="Gene3D" id="1.10.287.950">
    <property type="entry name" value="Methyl-accepting chemotaxis protein"/>
    <property type="match status" value="1"/>
</dbReference>
<dbReference type="GO" id="GO:0006935">
    <property type="term" value="P:chemotaxis"/>
    <property type="evidence" value="ECO:0007669"/>
    <property type="project" value="UniProtKB-KW"/>
</dbReference>
<evidence type="ECO:0000256" key="3">
    <source>
        <dbReference type="ARBA" id="ARBA00022500"/>
    </source>
</evidence>
<dbReference type="PANTHER" id="PTHR32089">
    <property type="entry name" value="METHYL-ACCEPTING CHEMOTAXIS PROTEIN MCPB"/>
    <property type="match status" value="1"/>
</dbReference>
<dbReference type="InterPro" id="IPR033479">
    <property type="entry name" value="dCache_1"/>
</dbReference>
<dbReference type="GO" id="GO:0007165">
    <property type="term" value="P:signal transduction"/>
    <property type="evidence" value="ECO:0007669"/>
    <property type="project" value="UniProtKB-KW"/>
</dbReference>
<dbReference type="EMBL" id="AP017378">
    <property type="protein sequence ID" value="BBD08619.1"/>
    <property type="molecule type" value="Genomic_DNA"/>
</dbReference>
<dbReference type="Pfam" id="PF02743">
    <property type="entry name" value="dCache_1"/>
    <property type="match status" value="1"/>
</dbReference>
<protein>
    <submittedName>
        <fullName evidence="15">Methyl-accepting chemotaxis sensory transducer with Pas/Pac sensor</fullName>
    </submittedName>
</protein>
<dbReference type="CDD" id="cd12912">
    <property type="entry name" value="PDC2_MCP_like"/>
    <property type="match status" value="1"/>
</dbReference>
<dbReference type="InterPro" id="IPR000014">
    <property type="entry name" value="PAS"/>
</dbReference>
<accession>A0A2Z6AZE4</accession>
<evidence type="ECO:0000256" key="2">
    <source>
        <dbReference type="ARBA" id="ARBA00022475"/>
    </source>
</evidence>
<evidence type="ECO:0000259" key="14">
    <source>
        <dbReference type="PROSITE" id="PS50885"/>
    </source>
</evidence>
<feature type="transmembrane region" description="Helical" evidence="11">
    <location>
        <begin position="12"/>
        <end position="30"/>
    </location>
</feature>
<feature type="domain" description="PAC" evidence="13">
    <location>
        <begin position="435"/>
        <end position="487"/>
    </location>
</feature>
<evidence type="ECO:0000313" key="16">
    <source>
        <dbReference type="Proteomes" id="UP000269883"/>
    </source>
</evidence>